<evidence type="ECO:0000313" key="3">
    <source>
        <dbReference type="Proteomes" id="UP000603317"/>
    </source>
</evidence>
<dbReference type="Proteomes" id="UP000603317">
    <property type="component" value="Unassembled WGS sequence"/>
</dbReference>
<sequence>MARLCVGMAGLALAACTPDSATDGDRAAPTFDGIAADETVNFTGTEPFWGGEVRGDTLTYSTPEDIEGTQIAVSRFAGLGGVSWSGELDGQPFDLSLTEGECSDGMSDRTYPFVATLSVRGETRRGCAWSEARPFEGPANP</sequence>
<name>A0ABQ1F3K0_9SPHN</name>
<dbReference type="RefSeq" id="WP_229658036.1">
    <property type="nucleotide sequence ID" value="NZ_BMID01000001.1"/>
</dbReference>
<dbReference type="PROSITE" id="PS51257">
    <property type="entry name" value="PROKAR_LIPOPROTEIN"/>
    <property type="match status" value="1"/>
</dbReference>
<accession>A0ABQ1F3K0</accession>
<reference evidence="3" key="1">
    <citation type="journal article" date="2019" name="Int. J. Syst. Evol. Microbiol.">
        <title>The Global Catalogue of Microorganisms (GCM) 10K type strain sequencing project: providing services to taxonomists for standard genome sequencing and annotation.</title>
        <authorList>
            <consortium name="The Broad Institute Genomics Platform"/>
            <consortium name="The Broad Institute Genome Sequencing Center for Infectious Disease"/>
            <person name="Wu L."/>
            <person name="Ma J."/>
        </authorList>
    </citation>
    <scope>NUCLEOTIDE SEQUENCE [LARGE SCALE GENOMIC DNA]</scope>
    <source>
        <strain evidence="3">CGMCC 1.15297</strain>
    </source>
</reference>
<comment type="caution">
    <text evidence="2">The sequence shown here is derived from an EMBL/GenBank/DDBJ whole genome shotgun (WGS) entry which is preliminary data.</text>
</comment>
<feature type="signal peptide" evidence="1">
    <location>
        <begin position="1"/>
        <end position="21"/>
    </location>
</feature>
<proteinExistence type="predicted"/>
<protein>
    <submittedName>
        <fullName evidence="2">Membrane protein</fullName>
    </submittedName>
</protein>
<evidence type="ECO:0000256" key="1">
    <source>
        <dbReference type="SAM" id="SignalP"/>
    </source>
</evidence>
<gene>
    <name evidence="2" type="ORF">GCM10010923_03020</name>
</gene>
<dbReference type="EMBL" id="BMID01000001">
    <property type="protein sequence ID" value="GFZ98275.1"/>
    <property type="molecule type" value="Genomic_DNA"/>
</dbReference>
<feature type="chain" id="PRO_5047163291" evidence="1">
    <location>
        <begin position="22"/>
        <end position="141"/>
    </location>
</feature>
<keyword evidence="1" id="KW-0732">Signal</keyword>
<evidence type="ECO:0000313" key="2">
    <source>
        <dbReference type="EMBL" id="GFZ98275.1"/>
    </source>
</evidence>
<organism evidence="2 3">
    <name type="scientific">Blastomonas marina</name>
    <dbReference type="NCBI Taxonomy" id="1867408"/>
    <lineage>
        <taxon>Bacteria</taxon>
        <taxon>Pseudomonadati</taxon>
        <taxon>Pseudomonadota</taxon>
        <taxon>Alphaproteobacteria</taxon>
        <taxon>Sphingomonadales</taxon>
        <taxon>Sphingomonadaceae</taxon>
        <taxon>Blastomonas</taxon>
    </lineage>
</organism>
<keyword evidence="3" id="KW-1185">Reference proteome</keyword>